<feature type="compositionally biased region" description="Acidic residues" evidence="6">
    <location>
        <begin position="125"/>
        <end position="141"/>
    </location>
</feature>
<dbReference type="EMBL" id="JXTB01000106">
    <property type="protein sequence ID" value="PON63219.1"/>
    <property type="molecule type" value="Genomic_DNA"/>
</dbReference>
<name>A0A2P5CQ83_PARAD</name>
<keyword evidence="2" id="KW-0805">Transcription regulation</keyword>
<sequence>MASSVEKEGASSEEFVSLELPAPPGWKKKVLPKQGGTPKKNEIIFTAPTGEEISSKRHLEQYLKAHPGGPAASEFYWGTGETPRRSARISEKSKGAPPLESEPPKKRGRKSLSSKQDNKEKEAAAPEENEETEGDETQDEQNTEKDDADAETKDDVVNEKQEENKAQGEYTTIEPAAAEEAEASKESHLPNDAEKTTEVEQEILKETFIKKDVSGSGIPQNEKETLHEQPSVEGEKNVEPGAQGGVADVASADAKKSEVEEKEKERIHGSADHEKKSEVEEKDKEKNYGSANGPEREQERKDEARGNEEHTGSGTDEVSKKVEGLITM</sequence>
<dbReference type="SUPFAM" id="SSF54171">
    <property type="entry name" value="DNA-binding domain"/>
    <property type="match status" value="1"/>
</dbReference>
<feature type="compositionally biased region" description="Basic and acidic residues" evidence="6">
    <location>
        <begin position="1"/>
        <end position="10"/>
    </location>
</feature>
<dbReference type="InterPro" id="IPR001739">
    <property type="entry name" value="Methyl_CpG_DNA-bd"/>
</dbReference>
<organism evidence="8 9">
    <name type="scientific">Parasponia andersonii</name>
    <name type="common">Sponia andersonii</name>
    <dbReference type="NCBI Taxonomy" id="3476"/>
    <lineage>
        <taxon>Eukaryota</taxon>
        <taxon>Viridiplantae</taxon>
        <taxon>Streptophyta</taxon>
        <taxon>Embryophyta</taxon>
        <taxon>Tracheophyta</taxon>
        <taxon>Spermatophyta</taxon>
        <taxon>Magnoliopsida</taxon>
        <taxon>eudicotyledons</taxon>
        <taxon>Gunneridae</taxon>
        <taxon>Pentapetalae</taxon>
        <taxon>rosids</taxon>
        <taxon>fabids</taxon>
        <taxon>Rosales</taxon>
        <taxon>Cannabaceae</taxon>
        <taxon>Parasponia</taxon>
    </lineage>
</organism>
<evidence type="ECO:0000256" key="1">
    <source>
        <dbReference type="ARBA" id="ARBA00004123"/>
    </source>
</evidence>
<evidence type="ECO:0000256" key="2">
    <source>
        <dbReference type="ARBA" id="ARBA00023015"/>
    </source>
</evidence>
<comment type="caution">
    <text evidence="8">The sequence shown here is derived from an EMBL/GenBank/DDBJ whole genome shotgun (WGS) entry which is preliminary data.</text>
</comment>
<dbReference type="GO" id="GO:0003677">
    <property type="term" value="F:DNA binding"/>
    <property type="evidence" value="ECO:0007669"/>
    <property type="project" value="UniProtKB-KW"/>
</dbReference>
<evidence type="ECO:0000313" key="8">
    <source>
        <dbReference type="EMBL" id="PON63219.1"/>
    </source>
</evidence>
<evidence type="ECO:0000256" key="6">
    <source>
        <dbReference type="SAM" id="MobiDB-lite"/>
    </source>
</evidence>
<evidence type="ECO:0000256" key="4">
    <source>
        <dbReference type="ARBA" id="ARBA00023163"/>
    </source>
</evidence>
<dbReference type="OrthoDB" id="1435582at2759"/>
<reference evidence="9" key="1">
    <citation type="submission" date="2016-06" db="EMBL/GenBank/DDBJ databases">
        <title>Parallel loss of symbiosis genes in relatives of nitrogen-fixing non-legume Parasponia.</title>
        <authorList>
            <person name="Van Velzen R."/>
            <person name="Holmer R."/>
            <person name="Bu F."/>
            <person name="Rutten L."/>
            <person name="Van Zeijl A."/>
            <person name="Liu W."/>
            <person name="Santuari L."/>
            <person name="Cao Q."/>
            <person name="Sharma T."/>
            <person name="Shen D."/>
            <person name="Roswanjaya Y."/>
            <person name="Wardhani T."/>
            <person name="Kalhor M.S."/>
            <person name="Jansen J."/>
            <person name="Van den Hoogen J."/>
            <person name="Gungor B."/>
            <person name="Hartog M."/>
            <person name="Hontelez J."/>
            <person name="Verver J."/>
            <person name="Yang W.-C."/>
            <person name="Schijlen E."/>
            <person name="Repin R."/>
            <person name="Schilthuizen M."/>
            <person name="Schranz E."/>
            <person name="Heidstra R."/>
            <person name="Miyata K."/>
            <person name="Fedorova E."/>
            <person name="Kohlen W."/>
            <person name="Bisseling T."/>
            <person name="Smit S."/>
            <person name="Geurts R."/>
        </authorList>
    </citation>
    <scope>NUCLEOTIDE SEQUENCE [LARGE SCALE GENOMIC DNA]</scope>
    <source>
        <strain evidence="9">cv. WU1-14</strain>
    </source>
</reference>
<dbReference type="InterPro" id="IPR039622">
    <property type="entry name" value="MBD10/11"/>
</dbReference>
<keyword evidence="3" id="KW-0238">DNA-binding</keyword>
<dbReference type="STRING" id="3476.A0A2P5CQ83"/>
<feature type="region of interest" description="Disordered" evidence="6">
    <location>
        <begin position="1"/>
        <end position="328"/>
    </location>
</feature>
<dbReference type="Pfam" id="PF01429">
    <property type="entry name" value="MBD"/>
    <property type="match status" value="1"/>
</dbReference>
<dbReference type="PANTHER" id="PTHR33729">
    <property type="entry name" value="METHYL-CPG BINDING DOMAIN CONTAINING PROTEIN, EXPRESSED"/>
    <property type="match status" value="1"/>
</dbReference>
<evidence type="ECO:0000256" key="3">
    <source>
        <dbReference type="ARBA" id="ARBA00023125"/>
    </source>
</evidence>
<dbReference type="PROSITE" id="PS50982">
    <property type="entry name" value="MBD"/>
    <property type="match status" value="1"/>
</dbReference>
<feature type="compositionally biased region" description="Basic and acidic residues" evidence="6">
    <location>
        <begin position="294"/>
        <end position="328"/>
    </location>
</feature>
<feature type="compositionally biased region" description="Basic and acidic residues" evidence="6">
    <location>
        <begin position="182"/>
        <end position="213"/>
    </location>
</feature>
<feature type="compositionally biased region" description="Basic and acidic residues" evidence="6">
    <location>
        <begin position="142"/>
        <end position="166"/>
    </location>
</feature>
<dbReference type="AlphaFoldDB" id="A0A2P5CQ83"/>
<evidence type="ECO:0000313" key="9">
    <source>
        <dbReference type="Proteomes" id="UP000237105"/>
    </source>
</evidence>
<accession>A0A2P5CQ83</accession>
<dbReference type="Gene3D" id="3.30.890.10">
    <property type="entry name" value="Methyl-cpg-binding Protein 2, Chain A"/>
    <property type="match status" value="1"/>
</dbReference>
<dbReference type="InterPro" id="IPR016177">
    <property type="entry name" value="DNA-bd_dom_sf"/>
</dbReference>
<evidence type="ECO:0000259" key="7">
    <source>
        <dbReference type="PROSITE" id="PS50982"/>
    </source>
</evidence>
<comment type="subcellular location">
    <subcellularLocation>
        <location evidence="1">Nucleus</location>
    </subcellularLocation>
</comment>
<protein>
    <submittedName>
        <fullName evidence="8">Methyl-CpG DNA binding</fullName>
    </submittedName>
</protein>
<gene>
    <name evidence="8" type="ORF">PanWU01x14_133130</name>
</gene>
<evidence type="ECO:0000256" key="5">
    <source>
        <dbReference type="ARBA" id="ARBA00023242"/>
    </source>
</evidence>
<feature type="compositionally biased region" description="Basic and acidic residues" evidence="6">
    <location>
        <begin position="53"/>
        <end position="63"/>
    </location>
</feature>
<feature type="domain" description="MBD" evidence="7">
    <location>
        <begin position="12"/>
        <end position="82"/>
    </location>
</feature>
<dbReference type="Proteomes" id="UP000237105">
    <property type="component" value="Unassembled WGS sequence"/>
</dbReference>
<proteinExistence type="predicted"/>
<feature type="compositionally biased region" description="Basic and acidic residues" evidence="6">
    <location>
        <begin position="82"/>
        <end position="94"/>
    </location>
</feature>
<keyword evidence="9" id="KW-1185">Reference proteome</keyword>
<dbReference type="PANTHER" id="PTHR33729:SF6">
    <property type="entry name" value="METHYL-CPG-BINDING DOMAIN-CONTAINING PROTEIN 11"/>
    <property type="match status" value="1"/>
</dbReference>
<keyword evidence="5" id="KW-0539">Nucleus</keyword>
<dbReference type="GO" id="GO:0005634">
    <property type="term" value="C:nucleus"/>
    <property type="evidence" value="ECO:0007669"/>
    <property type="project" value="UniProtKB-SubCell"/>
</dbReference>
<keyword evidence="4" id="KW-0804">Transcription</keyword>
<feature type="compositionally biased region" description="Basic and acidic residues" evidence="6">
    <location>
        <begin position="253"/>
        <end position="287"/>
    </location>
</feature>